<dbReference type="GO" id="GO:0052855">
    <property type="term" value="F:ADP-dependent NAD(P)H-hydrate dehydratase activity"/>
    <property type="evidence" value="ECO:0007669"/>
    <property type="project" value="UniProtKB-UniRule"/>
</dbReference>
<comment type="function">
    <text evidence="18">Catalyzes the epimerization of the S- and R-forms of NAD(P)HX, a damaged form of NAD(P)H that is a result of enzymatic or heat-dependent hydration. This is a prerequisite for the S-specific NAD(P)H-hydrate dehydratase to allow the repair of both epimers of NAD(P)HX.</text>
</comment>
<dbReference type="Pfam" id="PF03853">
    <property type="entry name" value="YjeF_N"/>
    <property type="match status" value="1"/>
</dbReference>
<keyword evidence="8 17" id="KW-0521">NADP</keyword>
<dbReference type="AlphaFoldDB" id="A0A1Q6R5R0"/>
<dbReference type="InterPro" id="IPR004443">
    <property type="entry name" value="YjeF_N_dom"/>
</dbReference>
<dbReference type="InterPro" id="IPR017953">
    <property type="entry name" value="Carbohydrate_kinase_pred_CS"/>
</dbReference>
<feature type="binding site" evidence="17">
    <location>
        <begin position="426"/>
        <end position="430"/>
    </location>
    <ligand>
        <name>AMP</name>
        <dbReference type="ChEBI" id="CHEBI:456215"/>
    </ligand>
</feature>
<feature type="binding site" evidence="18">
    <location>
        <position position="60"/>
    </location>
    <ligand>
        <name>K(+)</name>
        <dbReference type="ChEBI" id="CHEBI:29103"/>
    </ligand>
</feature>
<keyword evidence="11 18" id="KW-0413">Isomerase</keyword>
<evidence type="ECO:0000256" key="7">
    <source>
        <dbReference type="ARBA" id="ARBA00022840"/>
    </source>
</evidence>
<feature type="binding site" evidence="17">
    <location>
        <position position="389"/>
    </location>
    <ligand>
        <name>(6S)-NADPHX</name>
        <dbReference type="ChEBI" id="CHEBI:64076"/>
    </ligand>
</feature>
<dbReference type="CDD" id="cd01171">
    <property type="entry name" value="YXKO-related"/>
    <property type="match status" value="1"/>
</dbReference>
<keyword evidence="12 17" id="KW-0456">Lyase</keyword>
<evidence type="ECO:0000256" key="6">
    <source>
        <dbReference type="ARBA" id="ARBA00022741"/>
    </source>
</evidence>
<dbReference type="NCBIfam" id="TIGR00197">
    <property type="entry name" value="yjeF_nterm"/>
    <property type="match status" value="1"/>
</dbReference>
<dbReference type="PROSITE" id="PS51383">
    <property type="entry name" value="YJEF_C_3"/>
    <property type="match status" value="1"/>
</dbReference>
<reference evidence="22 23" key="1">
    <citation type="journal article" date="2016" name="Nat. Biotechnol.">
        <title>Measurement of bacterial replication rates in microbial communities.</title>
        <authorList>
            <person name="Brown C.T."/>
            <person name="Olm M.R."/>
            <person name="Thomas B.C."/>
            <person name="Banfield J.F."/>
        </authorList>
    </citation>
    <scope>NUCLEOTIDE SEQUENCE [LARGE SCALE GENOMIC DNA]</scope>
    <source>
        <strain evidence="22">46_33</strain>
    </source>
</reference>
<dbReference type="GO" id="GO:0046872">
    <property type="term" value="F:metal ion binding"/>
    <property type="evidence" value="ECO:0007669"/>
    <property type="project" value="UniProtKB-UniRule"/>
</dbReference>
<gene>
    <name evidence="17" type="primary">nnrD</name>
    <name evidence="18" type="synonym">nnrE</name>
    <name evidence="22" type="ORF">BHW43_05500</name>
</gene>
<dbReference type="PROSITE" id="PS51385">
    <property type="entry name" value="YJEF_N"/>
    <property type="match status" value="1"/>
</dbReference>
<protein>
    <recommendedName>
        <fullName evidence="19">Bifunctional NAD(P)H-hydrate repair enzyme</fullName>
    </recommendedName>
    <alternativeName>
        <fullName evidence="19">Nicotinamide nucleotide repair protein</fullName>
    </alternativeName>
    <domain>
        <recommendedName>
            <fullName evidence="19">ADP-dependent (S)-NAD(P)H-hydrate dehydratase</fullName>
            <ecNumber evidence="19">4.2.1.136</ecNumber>
        </recommendedName>
        <alternativeName>
            <fullName evidence="19">ADP-dependent NAD(P)HX dehydratase</fullName>
        </alternativeName>
    </domain>
    <domain>
        <recommendedName>
            <fullName evidence="19">NAD(P)H-hydrate epimerase</fullName>
            <ecNumber evidence="19">5.1.99.6</ecNumber>
        </recommendedName>
    </domain>
</protein>
<dbReference type="Proteomes" id="UP000186777">
    <property type="component" value="Unassembled WGS sequence"/>
</dbReference>
<feature type="binding site" evidence="17">
    <location>
        <position position="338"/>
    </location>
    <ligand>
        <name>(6S)-NADPHX</name>
        <dbReference type="ChEBI" id="CHEBI:64076"/>
    </ligand>
</feature>
<feature type="binding site" evidence="18">
    <location>
        <position position="132"/>
    </location>
    <ligand>
        <name>K(+)</name>
        <dbReference type="ChEBI" id="CHEBI:29103"/>
    </ligand>
</feature>
<evidence type="ECO:0000256" key="5">
    <source>
        <dbReference type="ARBA" id="ARBA00022723"/>
    </source>
</evidence>
<dbReference type="Gene3D" id="3.40.1190.20">
    <property type="match status" value="1"/>
</dbReference>
<feature type="binding site" evidence="17">
    <location>
        <position position="455"/>
    </location>
    <ligand>
        <name>AMP</name>
        <dbReference type="ChEBI" id="CHEBI:456215"/>
    </ligand>
</feature>
<accession>A0A1Q6R5R0</accession>
<dbReference type="SUPFAM" id="SSF53613">
    <property type="entry name" value="Ribokinase-like"/>
    <property type="match status" value="1"/>
</dbReference>
<feature type="domain" description="YjeF N-terminal" evidence="21">
    <location>
        <begin position="9"/>
        <end position="222"/>
    </location>
</feature>
<feature type="binding site" evidence="18">
    <location>
        <begin position="59"/>
        <end position="63"/>
    </location>
    <ligand>
        <name>(6S)-NADPHX</name>
        <dbReference type="ChEBI" id="CHEBI:64076"/>
    </ligand>
</feature>
<comment type="cofactor">
    <cofactor evidence="17">
        <name>Mg(2+)</name>
        <dbReference type="ChEBI" id="CHEBI:18420"/>
    </cofactor>
</comment>
<evidence type="ECO:0000256" key="3">
    <source>
        <dbReference type="ARBA" id="ARBA00006001"/>
    </source>
</evidence>
<dbReference type="HAMAP" id="MF_01965">
    <property type="entry name" value="NADHX_dehydratase"/>
    <property type="match status" value="1"/>
</dbReference>
<evidence type="ECO:0000313" key="22">
    <source>
        <dbReference type="EMBL" id="OLA37666.1"/>
    </source>
</evidence>
<comment type="catalytic activity">
    <reaction evidence="1 18 19">
        <text>(6R)-NADHX = (6S)-NADHX</text>
        <dbReference type="Rhea" id="RHEA:32215"/>
        <dbReference type="ChEBI" id="CHEBI:64074"/>
        <dbReference type="ChEBI" id="CHEBI:64075"/>
        <dbReference type="EC" id="5.1.99.6"/>
    </reaction>
</comment>
<feature type="domain" description="YjeF C-terminal" evidence="20">
    <location>
        <begin position="232"/>
        <end position="512"/>
    </location>
</feature>
<proteinExistence type="inferred from homology"/>
<keyword evidence="13" id="KW-0511">Multifunctional enzyme</keyword>
<keyword evidence="10 17" id="KW-0520">NAD</keyword>
<dbReference type="GO" id="GO:0005524">
    <property type="term" value="F:ATP binding"/>
    <property type="evidence" value="ECO:0007669"/>
    <property type="project" value="UniProtKB-UniRule"/>
</dbReference>
<keyword evidence="5 18" id="KW-0479">Metal-binding</keyword>
<dbReference type="PIRSF" id="PIRSF017184">
    <property type="entry name" value="Nnr"/>
    <property type="match status" value="1"/>
</dbReference>
<dbReference type="EMBL" id="MNTG01000028">
    <property type="protein sequence ID" value="OLA37666.1"/>
    <property type="molecule type" value="Genomic_DNA"/>
</dbReference>
<evidence type="ECO:0000256" key="8">
    <source>
        <dbReference type="ARBA" id="ARBA00022857"/>
    </source>
</evidence>
<dbReference type="InterPro" id="IPR029056">
    <property type="entry name" value="Ribokinase-like"/>
</dbReference>
<dbReference type="GO" id="GO:0052856">
    <property type="term" value="F:NAD(P)HX epimerase activity"/>
    <property type="evidence" value="ECO:0007669"/>
    <property type="project" value="UniProtKB-UniRule"/>
</dbReference>
<comment type="caution">
    <text evidence="18">Lacks conserved residue(s) required for the propagation of feature annotation.</text>
</comment>
<dbReference type="EC" id="5.1.99.6" evidence="19"/>
<feature type="binding site" evidence="18">
    <location>
        <begin position="136"/>
        <end position="142"/>
    </location>
    <ligand>
        <name>(6S)-NADPHX</name>
        <dbReference type="ChEBI" id="CHEBI:64076"/>
    </ligand>
</feature>
<comment type="similarity">
    <text evidence="17">Belongs to the NnrD/CARKD family.</text>
</comment>
<dbReference type="EC" id="4.2.1.136" evidence="19"/>
<evidence type="ECO:0000256" key="19">
    <source>
        <dbReference type="PIRNR" id="PIRNR017184"/>
    </source>
</evidence>
<sequence length="516" mass="53186">MKLVNVQEMKQLDQLATAEYAVPGILLMDNAAQAVADAVNDSLDELDGESVVVFCGGGNNGGDGFGAARWLQNYGAKVRVFVVGKALDAVTGDAAAELAMLQKTDAKVEAIAGEDDWVVAELAAAKADILVDALAGTGFHGELEGDLLRACRLLNDSEKYIVAVDVPTGVNADNGAVAENAVRADKTVTMALLKTGLLLYPGREYCGDIELADIGMPAKMVEECASKKYRLTDDIVRKLLPLRKAYAHKGDAGRAVICAGSPGFTGAAALSSYAAVKAGAGLVALYTPLSSRDVLAGKLTEVMVHGLLERMPGILGGGATGDVVKNANAADVLAIGPGLGTSESTQQVVRDILLQVETPVVIDADALTALQGHTEILTQMQAAKVLTPHPGEMARLIGKEISEINADRINIAAQYAQEWNAVLVLKGAPTVIACPDGTVYVNSTGSSALATGGSGDVLTGIIAGLAAQEITLQEAAVCGVYLHGKAADISGIDIGLASGELAQFLPEARCEVLKGN</sequence>
<evidence type="ECO:0000256" key="2">
    <source>
        <dbReference type="ARBA" id="ARBA00000909"/>
    </source>
</evidence>
<feature type="binding site" evidence="17">
    <location>
        <position position="267"/>
    </location>
    <ligand>
        <name>(6S)-NADPHX</name>
        <dbReference type="ChEBI" id="CHEBI:64076"/>
    </ligand>
</feature>
<evidence type="ECO:0000256" key="14">
    <source>
        <dbReference type="ARBA" id="ARBA00025153"/>
    </source>
</evidence>
<dbReference type="InterPro" id="IPR030677">
    <property type="entry name" value="Nnr"/>
</dbReference>
<comment type="similarity">
    <text evidence="18">Belongs to the NnrE/AIBP family.</text>
</comment>
<feature type="binding site" evidence="17">
    <location>
        <position position="456"/>
    </location>
    <ligand>
        <name>(6S)-NADPHX</name>
        <dbReference type="ChEBI" id="CHEBI:64076"/>
    </ligand>
</feature>
<comment type="function">
    <text evidence="17">Catalyzes the dehydration of the S-form of NAD(P)HX at the expense of ADP, which is converted to AMP. Together with NAD(P)HX epimerase, which catalyzes the epimerization of the S- and R-forms, the enzyme allows the repair of both epimers of NAD(P)HX, a damaged form of NAD(P)H that is a result of enzymatic or heat-dependent hydration.</text>
</comment>
<evidence type="ECO:0000259" key="21">
    <source>
        <dbReference type="PROSITE" id="PS51385"/>
    </source>
</evidence>
<dbReference type="Pfam" id="PF01256">
    <property type="entry name" value="Carb_kinase"/>
    <property type="match status" value="1"/>
</dbReference>
<evidence type="ECO:0000256" key="13">
    <source>
        <dbReference type="ARBA" id="ARBA00023268"/>
    </source>
</evidence>
<dbReference type="GO" id="GO:0110051">
    <property type="term" value="P:metabolite repair"/>
    <property type="evidence" value="ECO:0007669"/>
    <property type="project" value="TreeGrafter"/>
</dbReference>
<evidence type="ECO:0000256" key="17">
    <source>
        <dbReference type="HAMAP-Rule" id="MF_01965"/>
    </source>
</evidence>
<evidence type="ECO:0000259" key="20">
    <source>
        <dbReference type="PROSITE" id="PS51383"/>
    </source>
</evidence>
<evidence type="ECO:0000256" key="15">
    <source>
        <dbReference type="ARBA" id="ARBA00048238"/>
    </source>
</evidence>
<comment type="caution">
    <text evidence="22">The sequence shown here is derived from an EMBL/GenBank/DDBJ whole genome shotgun (WGS) entry which is preliminary data.</text>
</comment>
<dbReference type="RefSeq" id="WP_303679809.1">
    <property type="nucleotide sequence ID" value="NZ_JAXWIO010000052.1"/>
</dbReference>
<evidence type="ECO:0000256" key="18">
    <source>
        <dbReference type="HAMAP-Rule" id="MF_01966"/>
    </source>
</evidence>
<evidence type="ECO:0000256" key="11">
    <source>
        <dbReference type="ARBA" id="ARBA00023235"/>
    </source>
</evidence>
<evidence type="ECO:0000256" key="4">
    <source>
        <dbReference type="ARBA" id="ARBA00009524"/>
    </source>
</evidence>
<feature type="binding site" evidence="18">
    <location>
        <position position="168"/>
    </location>
    <ligand>
        <name>K(+)</name>
        <dbReference type="ChEBI" id="CHEBI:29103"/>
    </ligand>
</feature>
<dbReference type="Gene3D" id="3.40.50.10260">
    <property type="entry name" value="YjeF N-terminal domain"/>
    <property type="match status" value="1"/>
</dbReference>
<keyword evidence="7 17" id="KW-0067">ATP-binding</keyword>
<keyword evidence="6 17" id="KW-0547">Nucleotide-binding</keyword>
<dbReference type="PANTHER" id="PTHR12592:SF0">
    <property type="entry name" value="ATP-DEPENDENT (S)-NAD(P)H-HYDRATE DEHYDRATASE"/>
    <property type="match status" value="1"/>
</dbReference>
<keyword evidence="9 18" id="KW-0630">Potassium</keyword>
<evidence type="ECO:0000256" key="16">
    <source>
        <dbReference type="ARBA" id="ARBA00049209"/>
    </source>
</evidence>
<dbReference type="NCBIfam" id="TIGR00196">
    <property type="entry name" value="yjeF_cterm"/>
    <property type="match status" value="1"/>
</dbReference>
<dbReference type="InterPro" id="IPR000631">
    <property type="entry name" value="CARKD"/>
</dbReference>
<dbReference type="PANTHER" id="PTHR12592">
    <property type="entry name" value="ATP-DEPENDENT (S)-NAD(P)H-HYDRATE DEHYDRATASE FAMILY MEMBER"/>
    <property type="match status" value="1"/>
</dbReference>
<comment type="catalytic activity">
    <reaction evidence="15 17 19">
        <text>(6S)-NADHX + ADP = AMP + phosphate + NADH + H(+)</text>
        <dbReference type="Rhea" id="RHEA:32223"/>
        <dbReference type="ChEBI" id="CHEBI:15378"/>
        <dbReference type="ChEBI" id="CHEBI:43474"/>
        <dbReference type="ChEBI" id="CHEBI:57945"/>
        <dbReference type="ChEBI" id="CHEBI:64074"/>
        <dbReference type="ChEBI" id="CHEBI:456215"/>
        <dbReference type="ChEBI" id="CHEBI:456216"/>
        <dbReference type="EC" id="4.2.1.136"/>
    </reaction>
</comment>
<comment type="similarity">
    <text evidence="4 19">In the C-terminal section; belongs to the NnrD/CARKD family.</text>
</comment>
<comment type="subunit">
    <text evidence="17">Homotetramer.</text>
</comment>
<comment type="similarity">
    <text evidence="3 19">In the N-terminal section; belongs to the NnrE/AIBP family.</text>
</comment>
<comment type="cofactor">
    <cofactor evidence="18 19">
        <name>K(+)</name>
        <dbReference type="ChEBI" id="CHEBI:29103"/>
    </cofactor>
    <text evidence="18 19">Binds 1 potassium ion per subunit.</text>
</comment>
<dbReference type="PROSITE" id="PS01050">
    <property type="entry name" value="YJEF_C_2"/>
    <property type="match status" value="1"/>
</dbReference>
<comment type="catalytic activity">
    <reaction evidence="2 18 19">
        <text>(6R)-NADPHX = (6S)-NADPHX</text>
        <dbReference type="Rhea" id="RHEA:32227"/>
        <dbReference type="ChEBI" id="CHEBI:64076"/>
        <dbReference type="ChEBI" id="CHEBI:64077"/>
        <dbReference type="EC" id="5.1.99.6"/>
    </reaction>
</comment>
<name>A0A1Q6R5R0_9FIRM</name>
<comment type="function">
    <text evidence="14 19">Bifunctional enzyme that catalyzes the epimerization of the S- and R-forms of NAD(P)HX and the dehydration of the S-form of NAD(P)HX at the expense of ADP, which is converted to AMP. This allows the repair of both epimers of NAD(P)HX, a damaged form of NAD(P)H that is a result of enzymatic or heat-dependent hydration.</text>
</comment>
<evidence type="ECO:0000256" key="1">
    <source>
        <dbReference type="ARBA" id="ARBA00000013"/>
    </source>
</evidence>
<comment type="catalytic activity">
    <reaction evidence="16 17 19">
        <text>(6S)-NADPHX + ADP = AMP + phosphate + NADPH + H(+)</text>
        <dbReference type="Rhea" id="RHEA:32235"/>
        <dbReference type="ChEBI" id="CHEBI:15378"/>
        <dbReference type="ChEBI" id="CHEBI:43474"/>
        <dbReference type="ChEBI" id="CHEBI:57783"/>
        <dbReference type="ChEBI" id="CHEBI:64076"/>
        <dbReference type="ChEBI" id="CHEBI:456215"/>
        <dbReference type="ChEBI" id="CHEBI:456216"/>
        <dbReference type="EC" id="4.2.1.136"/>
    </reaction>
</comment>
<dbReference type="GO" id="GO:0046496">
    <property type="term" value="P:nicotinamide nucleotide metabolic process"/>
    <property type="evidence" value="ECO:0007669"/>
    <property type="project" value="UniProtKB-UniRule"/>
</dbReference>
<dbReference type="STRING" id="626940.BHW43_05500"/>
<evidence type="ECO:0000256" key="9">
    <source>
        <dbReference type="ARBA" id="ARBA00022958"/>
    </source>
</evidence>
<organism evidence="22 23">
    <name type="scientific">Phascolarctobacterium succinatutens</name>
    <dbReference type="NCBI Taxonomy" id="626940"/>
    <lineage>
        <taxon>Bacteria</taxon>
        <taxon>Bacillati</taxon>
        <taxon>Bacillota</taxon>
        <taxon>Negativicutes</taxon>
        <taxon>Acidaminococcales</taxon>
        <taxon>Acidaminococcaceae</taxon>
        <taxon>Phascolarctobacterium</taxon>
    </lineage>
</organism>
<dbReference type="SUPFAM" id="SSF64153">
    <property type="entry name" value="YjeF N-terminal domain-like"/>
    <property type="match status" value="1"/>
</dbReference>
<dbReference type="HAMAP" id="MF_01966">
    <property type="entry name" value="NADHX_epimerase"/>
    <property type="match status" value="1"/>
</dbReference>
<dbReference type="InterPro" id="IPR036652">
    <property type="entry name" value="YjeF_N_dom_sf"/>
</dbReference>
<evidence type="ECO:0000313" key="23">
    <source>
        <dbReference type="Proteomes" id="UP000186777"/>
    </source>
</evidence>
<evidence type="ECO:0000256" key="12">
    <source>
        <dbReference type="ARBA" id="ARBA00023239"/>
    </source>
</evidence>
<feature type="binding site" evidence="18">
    <location>
        <position position="165"/>
    </location>
    <ligand>
        <name>(6S)-NADPHX</name>
        <dbReference type="ChEBI" id="CHEBI:64076"/>
    </ligand>
</feature>
<evidence type="ECO:0000256" key="10">
    <source>
        <dbReference type="ARBA" id="ARBA00023027"/>
    </source>
</evidence>